<dbReference type="EMBL" id="BJON01000020">
    <property type="protein sequence ID" value="GED71291.1"/>
    <property type="molecule type" value="Genomic_DNA"/>
</dbReference>
<dbReference type="SUPFAM" id="SSF101307">
    <property type="entry name" value="YutG-like"/>
    <property type="match status" value="1"/>
</dbReference>
<reference evidence="2 5" key="3">
    <citation type="submission" date="2019-06" db="EMBL/GenBank/DDBJ databases">
        <title>Whole genome shotgun sequence of Brevibacillus reuszeri NBRC 15719.</title>
        <authorList>
            <person name="Hosoyama A."/>
            <person name="Uohara A."/>
            <person name="Ohji S."/>
            <person name="Ichikawa N."/>
        </authorList>
    </citation>
    <scope>NUCLEOTIDE SEQUENCE [LARGE SCALE GENOMIC DNA]</scope>
    <source>
        <strain evidence="2 5">NBRC 15719</strain>
    </source>
</reference>
<dbReference type="Proteomes" id="UP000036834">
    <property type="component" value="Unassembled WGS sequence"/>
</dbReference>
<dbReference type="RefSeq" id="WP_049741610.1">
    <property type="nucleotide sequence ID" value="NZ_BJON01000020.1"/>
</dbReference>
<evidence type="ECO:0000313" key="3">
    <source>
        <dbReference type="EMBL" id="KNB69584.1"/>
    </source>
</evidence>
<sequence length="173" mass="19067">MSEHPLNSDSCLEVVIELLNQRGVTLDDIAEIVMFLQITYVPDLTMELCLDSVTAVLKKREVQNALLTGIQLDIFAEQKKLLPPLQTIIETDEPLYGVDEVLALAIVNLYGSIGFTNFGYVDKLKHGKLKDLNDKSAGVHTFLDDLVGAIAAAASSRIAHRQKQQEECLEGQS</sequence>
<feature type="domain" description="YutG/PgpA" evidence="1">
    <location>
        <begin position="28"/>
        <end position="159"/>
    </location>
</feature>
<dbReference type="Gene3D" id="1.10.3760.10">
    <property type="entry name" value="PgpA-like"/>
    <property type="match status" value="1"/>
</dbReference>
<dbReference type="InterPro" id="IPR007686">
    <property type="entry name" value="YutG/PgpA"/>
</dbReference>
<name>A0A0K9YLL5_9BACL</name>
<evidence type="ECO:0000259" key="1">
    <source>
        <dbReference type="Pfam" id="PF04608"/>
    </source>
</evidence>
<evidence type="ECO:0000313" key="2">
    <source>
        <dbReference type="EMBL" id="GED71291.1"/>
    </source>
</evidence>
<dbReference type="CDD" id="cd06971">
    <property type="entry name" value="PgpA"/>
    <property type="match status" value="1"/>
</dbReference>
<evidence type="ECO:0000313" key="4">
    <source>
        <dbReference type="Proteomes" id="UP000036834"/>
    </source>
</evidence>
<dbReference type="AlphaFoldDB" id="A0A0K9YLL5"/>
<evidence type="ECO:0000313" key="5">
    <source>
        <dbReference type="Proteomes" id="UP000319578"/>
    </source>
</evidence>
<dbReference type="PIRSF" id="PIRSF019587">
    <property type="entry name" value="PGPase"/>
    <property type="match status" value="1"/>
</dbReference>
<proteinExistence type="predicted"/>
<gene>
    <name evidence="2" type="primary">pgpA</name>
    <name evidence="3" type="ORF">ADS79_27370</name>
    <name evidence="2" type="ORF">BRE01_49930</name>
</gene>
<dbReference type="InterPro" id="IPR026038">
    <property type="entry name" value="Put_PGPase"/>
</dbReference>
<dbReference type="PATRIC" id="fig|54915.3.peg.4661"/>
<dbReference type="EMBL" id="LGIQ01000011">
    <property type="protein sequence ID" value="KNB69584.1"/>
    <property type="molecule type" value="Genomic_DNA"/>
</dbReference>
<dbReference type="OrthoDB" id="9793244at2"/>
<reference evidence="4" key="1">
    <citation type="submission" date="2015-07" db="EMBL/GenBank/DDBJ databases">
        <title>Genome sequencing project for genomic taxonomy and phylogenomics of Bacillus-like bacteria.</title>
        <authorList>
            <person name="Liu B."/>
            <person name="Wang J."/>
            <person name="Zhu Y."/>
            <person name="Liu G."/>
            <person name="Chen Q."/>
            <person name="Chen Z."/>
            <person name="Lan J."/>
            <person name="Che J."/>
            <person name="Ge C."/>
            <person name="Shi H."/>
            <person name="Pan Z."/>
            <person name="Liu X."/>
        </authorList>
    </citation>
    <scope>NUCLEOTIDE SEQUENCE [LARGE SCALE GENOMIC DNA]</scope>
    <source>
        <strain evidence="4">DSM 9887</strain>
    </source>
</reference>
<dbReference type="GO" id="GO:0008962">
    <property type="term" value="F:phosphatidylglycerophosphatase activity"/>
    <property type="evidence" value="ECO:0007669"/>
    <property type="project" value="InterPro"/>
</dbReference>
<dbReference type="Proteomes" id="UP000319578">
    <property type="component" value="Unassembled WGS sequence"/>
</dbReference>
<reference evidence="3" key="2">
    <citation type="submission" date="2015-07" db="EMBL/GenBank/DDBJ databases">
        <title>MeaNS - Measles Nucleotide Surveillance Program.</title>
        <authorList>
            <person name="Tran T."/>
            <person name="Druce J."/>
        </authorList>
    </citation>
    <scope>NUCLEOTIDE SEQUENCE</scope>
    <source>
        <strain evidence="3">DSM 9887</strain>
    </source>
</reference>
<dbReference type="Pfam" id="PF04608">
    <property type="entry name" value="PgpA"/>
    <property type="match status" value="1"/>
</dbReference>
<dbReference type="STRING" id="54915.ADS79_27370"/>
<accession>A0A0K9YLL5</accession>
<organism evidence="3 4">
    <name type="scientific">Brevibacillus reuszeri</name>
    <dbReference type="NCBI Taxonomy" id="54915"/>
    <lineage>
        <taxon>Bacteria</taxon>
        <taxon>Bacillati</taxon>
        <taxon>Bacillota</taxon>
        <taxon>Bacilli</taxon>
        <taxon>Bacillales</taxon>
        <taxon>Paenibacillaceae</taxon>
        <taxon>Brevibacillus</taxon>
    </lineage>
</organism>
<comment type="caution">
    <text evidence="3">The sequence shown here is derived from an EMBL/GenBank/DDBJ whole genome shotgun (WGS) entry which is preliminary data.</text>
</comment>
<dbReference type="GO" id="GO:0006629">
    <property type="term" value="P:lipid metabolic process"/>
    <property type="evidence" value="ECO:0007669"/>
    <property type="project" value="InterPro"/>
</dbReference>
<dbReference type="InterPro" id="IPR036681">
    <property type="entry name" value="PgpA-like_sf"/>
</dbReference>
<protein>
    <submittedName>
        <fullName evidence="2">Phosphatidylglycerophosphatase A</fullName>
    </submittedName>
</protein>
<keyword evidence="5" id="KW-1185">Reference proteome</keyword>